<proteinExistence type="predicted"/>
<comment type="caution">
    <text evidence="1">The sequence shown here is derived from an EMBL/GenBank/DDBJ whole genome shotgun (WGS) entry which is preliminary data.</text>
</comment>
<dbReference type="AlphaFoldDB" id="A0A1J5PUZ7"/>
<organism evidence="1">
    <name type="scientific">mine drainage metagenome</name>
    <dbReference type="NCBI Taxonomy" id="410659"/>
    <lineage>
        <taxon>unclassified sequences</taxon>
        <taxon>metagenomes</taxon>
        <taxon>ecological metagenomes</taxon>
    </lineage>
</organism>
<sequence length="110" mass="11937">MQGLRTEDQVHIGRALDDGRTFLAGDAAGHADAQPRLFALERAQPPQIAEYLVLRLLADRAGVEQDEIGVLGILHGFVVLVGAEHVDHLGRVVRVHLATEGLDIEFFHGA</sequence>
<gene>
    <name evidence="1" type="ORF">GALL_429140</name>
</gene>
<evidence type="ECO:0000313" key="1">
    <source>
        <dbReference type="EMBL" id="OIQ75414.1"/>
    </source>
</evidence>
<protein>
    <submittedName>
        <fullName evidence="1">Uncharacterized protein</fullName>
    </submittedName>
</protein>
<name>A0A1J5PUZ7_9ZZZZ</name>
<reference evidence="1" key="1">
    <citation type="submission" date="2016-10" db="EMBL/GenBank/DDBJ databases">
        <title>Sequence of Gallionella enrichment culture.</title>
        <authorList>
            <person name="Poehlein A."/>
            <person name="Muehling M."/>
            <person name="Daniel R."/>
        </authorList>
    </citation>
    <scope>NUCLEOTIDE SEQUENCE</scope>
</reference>
<dbReference type="EMBL" id="MLJW01002172">
    <property type="protein sequence ID" value="OIQ75414.1"/>
    <property type="molecule type" value="Genomic_DNA"/>
</dbReference>
<accession>A0A1J5PUZ7</accession>